<dbReference type="PANTHER" id="PTHR34122">
    <property type="entry name" value="EXPRESSED PROTEIN-RELATED"/>
    <property type="match status" value="1"/>
</dbReference>
<keyword evidence="4" id="KW-1185">Reference proteome</keyword>
<dbReference type="OrthoDB" id="1678035at2759"/>
<protein>
    <submittedName>
        <fullName evidence="5">Uncharacterized protein LOC110415754</fullName>
    </submittedName>
</protein>
<organism evidence="4 5">
    <name type="scientific">Herrania umbratica</name>
    <dbReference type="NCBI Taxonomy" id="108875"/>
    <lineage>
        <taxon>Eukaryota</taxon>
        <taxon>Viridiplantae</taxon>
        <taxon>Streptophyta</taxon>
        <taxon>Embryophyta</taxon>
        <taxon>Tracheophyta</taxon>
        <taxon>Spermatophyta</taxon>
        <taxon>Magnoliopsida</taxon>
        <taxon>eudicotyledons</taxon>
        <taxon>Gunneridae</taxon>
        <taxon>Pentapetalae</taxon>
        <taxon>rosids</taxon>
        <taxon>malvids</taxon>
        <taxon>Malvales</taxon>
        <taxon>Malvaceae</taxon>
        <taxon>Byttnerioideae</taxon>
        <taxon>Herrania</taxon>
    </lineage>
</organism>
<name>A0A6J1A8U3_9ROSI</name>
<dbReference type="PROSITE" id="PS51667">
    <property type="entry name" value="WRC"/>
    <property type="match status" value="1"/>
</dbReference>
<sequence>MVSRINARLSSLDNGADSKDTIFSTSSYAQDSWSMSTNEIFGHGIFGQTQTPTSSSASSSLSYNGHWCEEERAIPLKKRRVAMISYETKQNTEIQIMKKHALGRKREMGEMEGFERCNRENGKGWRCNKMRVKGHSLCKHHLEMQRMRNINCPSRNQGDSLLVEPTK</sequence>
<feature type="domain" description="WRC" evidence="3">
    <location>
        <begin position="111"/>
        <end position="155"/>
    </location>
</feature>
<evidence type="ECO:0000259" key="3">
    <source>
        <dbReference type="PROSITE" id="PS51667"/>
    </source>
</evidence>
<dbReference type="InterPro" id="IPR014977">
    <property type="entry name" value="WRC_dom"/>
</dbReference>
<evidence type="ECO:0000256" key="2">
    <source>
        <dbReference type="PROSITE-ProRule" id="PRU01002"/>
    </source>
</evidence>
<reference evidence="5" key="1">
    <citation type="submission" date="2025-08" db="UniProtKB">
        <authorList>
            <consortium name="RefSeq"/>
        </authorList>
    </citation>
    <scope>IDENTIFICATION</scope>
    <source>
        <tissue evidence="5">Leaf</tissue>
    </source>
</reference>
<gene>
    <name evidence="5" type="primary">LOC110415754</name>
</gene>
<evidence type="ECO:0000313" key="4">
    <source>
        <dbReference type="Proteomes" id="UP000504621"/>
    </source>
</evidence>
<dbReference type="Pfam" id="PF08879">
    <property type="entry name" value="WRC"/>
    <property type="match status" value="1"/>
</dbReference>
<proteinExistence type="predicted"/>
<dbReference type="RefSeq" id="XP_021283134.1">
    <property type="nucleotide sequence ID" value="XM_021427459.1"/>
</dbReference>
<dbReference type="GeneID" id="110415754"/>
<evidence type="ECO:0000313" key="5">
    <source>
        <dbReference type="RefSeq" id="XP_021283134.1"/>
    </source>
</evidence>
<dbReference type="AlphaFoldDB" id="A0A6J1A8U3"/>
<dbReference type="PANTHER" id="PTHR34122:SF1">
    <property type="entry name" value="EXPRESSED PROTEIN"/>
    <property type="match status" value="1"/>
</dbReference>
<keyword evidence="1" id="KW-0539">Nucleus</keyword>
<evidence type="ECO:0000256" key="1">
    <source>
        <dbReference type="ARBA" id="ARBA00023242"/>
    </source>
</evidence>
<accession>A0A6J1A8U3</accession>
<comment type="caution">
    <text evidence="2">Lacks conserved residue(s) required for the propagation of feature annotation.</text>
</comment>
<dbReference type="Proteomes" id="UP000504621">
    <property type="component" value="Unplaced"/>
</dbReference>